<dbReference type="PANTHER" id="PTHR47679">
    <property type="entry name" value="PROTEIN TORNADO 1"/>
    <property type="match status" value="1"/>
</dbReference>
<sequence length="631" mass="71186">MHAAALLLDLLSHHGCIVSVDLSVCISFAHPTGDKHKLMCDAFRKSPSLRKLKLRLRTSTTTLSQSFIETLPHLIQLTDLELSYVPFDRMSLKALSEFLASTRALTTLVMTNQDIKREDTVLVVQGLKRNATITTLSVNTSLLITDSPHSGIMFSDYLRSNETLRTLSVSSCYPISSTDICPVIRALFHNDTLSELNLIDLELDISNTESITDMLIQNQTLQGFHLIECFCLYPGSYVPCGDPKLVALTNGSFMTSRWLTALAENKTLQELTLCLNWINPDDCGSFFRMLARNTSLKKVTVRNIPDEHVTEICRALRETDVQGRFYVGKHRVLKDTVVELPECKELSHISVGNHDDDDIEPLLTALRLLPACTHVKSLCLRIIDEYFNSKVSSLIAQYITNTTALRELDLELIVRNLNAADRVELTLLQALSLNTSIRRLSIRDLRFGDTENQMLVDMLDSSRTLCYLSVQPWHHKSTISLTRKLSQNLSSNYKLLGVHLPRDQASSGELFTIEEVVRRNLSLVTRAAHFVMGTRHRYCVAAAELVHFNPGLVEKVQELASIHEDEAASRIKNCLKSITELHDFMCLAGVVKHSVSCHRREDGQKQLVDLNRDCWLNIRQYLKVGDILDSK</sequence>
<evidence type="ECO:0000256" key="1">
    <source>
        <dbReference type="SAM" id="SignalP"/>
    </source>
</evidence>
<reference evidence="2" key="1">
    <citation type="journal article" date="2020" name="Cell">
        <title>Large-Scale Comparative Analyses of Tick Genomes Elucidate Their Genetic Diversity and Vector Capacities.</title>
        <authorList>
            <consortium name="Tick Genome and Microbiome Consortium (TIGMIC)"/>
            <person name="Jia N."/>
            <person name="Wang J."/>
            <person name="Shi W."/>
            <person name="Du L."/>
            <person name="Sun Y."/>
            <person name="Zhan W."/>
            <person name="Jiang J.F."/>
            <person name="Wang Q."/>
            <person name="Zhang B."/>
            <person name="Ji P."/>
            <person name="Bell-Sakyi L."/>
            <person name="Cui X.M."/>
            <person name="Yuan T.T."/>
            <person name="Jiang B.G."/>
            <person name="Yang W.F."/>
            <person name="Lam T.T."/>
            <person name="Chang Q.C."/>
            <person name="Ding S.J."/>
            <person name="Wang X.J."/>
            <person name="Zhu J.G."/>
            <person name="Ruan X.D."/>
            <person name="Zhao L."/>
            <person name="Wei J.T."/>
            <person name="Ye R.Z."/>
            <person name="Que T.C."/>
            <person name="Du C.H."/>
            <person name="Zhou Y.H."/>
            <person name="Cheng J.X."/>
            <person name="Dai P.F."/>
            <person name="Guo W.B."/>
            <person name="Han X.H."/>
            <person name="Huang E.J."/>
            <person name="Li L.F."/>
            <person name="Wei W."/>
            <person name="Gao Y.C."/>
            <person name="Liu J.Z."/>
            <person name="Shao H.Z."/>
            <person name="Wang X."/>
            <person name="Wang C.C."/>
            <person name="Yang T.C."/>
            <person name="Huo Q.B."/>
            <person name="Li W."/>
            <person name="Chen H.Y."/>
            <person name="Chen S.E."/>
            <person name="Zhou L.G."/>
            <person name="Ni X.B."/>
            <person name="Tian J.H."/>
            <person name="Sheng Y."/>
            <person name="Liu T."/>
            <person name="Pan Y.S."/>
            <person name="Xia L.Y."/>
            <person name="Li J."/>
            <person name="Zhao F."/>
            <person name="Cao W.C."/>
        </authorList>
    </citation>
    <scope>NUCLEOTIDE SEQUENCE</scope>
    <source>
        <strain evidence="2">Rsan-2018</strain>
    </source>
</reference>
<feature type="chain" id="PRO_5038461687" description="Nlr family card domain protein" evidence="1">
    <location>
        <begin position="20"/>
        <end position="631"/>
    </location>
</feature>
<organism evidence="2 3">
    <name type="scientific">Rhipicephalus sanguineus</name>
    <name type="common">Brown dog tick</name>
    <name type="synonym">Ixodes sanguineus</name>
    <dbReference type="NCBI Taxonomy" id="34632"/>
    <lineage>
        <taxon>Eukaryota</taxon>
        <taxon>Metazoa</taxon>
        <taxon>Ecdysozoa</taxon>
        <taxon>Arthropoda</taxon>
        <taxon>Chelicerata</taxon>
        <taxon>Arachnida</taxon>
        <taxon>Acari</taxon>
        <taxon>Parasitiformes</taxon>
        <taxon>Ixodida</taxon>
        <taxon>Ixodoidea</taxon>
        <taxon>Ixodidae</taxon>
        <taxon>Rhipicephalinae</taxon>
        <taxon>Rhipicephalus</taxon>
        <taxon>Rhipicephalus</taxon>
    </lineage>
</organism>
<dbReference type="Gene3D" id="3.80.10.10">
    <property type="entry name" value="Ribonuclease Inhibitor"/>
    <property type="match status" value="4"/>
</dbReference>
<keyword evidence="3" id="KW-1185">Reference proteome</keyword>
<evidence type="ECO:0000313" key="2">
    <source>
        <dbReference type="EMBL" id="KAH7943538.1"/>
    </source>
</evidence>
<dbReference type="OrthoDB" id="272549at2759"/>
<reference evidence="2" key="2">
    <citation type="submission" date="2021-09" db="EMBL/GenBank/DDBJ databases">
        <authorList>
            <person name="Jia N."/>
            <person name="Wang J."/>
            <person name="Shi W."/>
            <person name="Du L."/>
            <person name="Sun Y."/>
            <person name="Zhan W."/>
            <person name="Jiang J."/>
            <person name="Wang Q."/>
            <person name="Zhang B."/>
            <person name="Ji P."/>
            <person name="Sakyi L.B."/>
            <person name="Cui X."/>
            <person name="Yuan T."/>
            <person name="Jiang B."/>
            <person name="Yang W."/>
            <person name="Lam T.T.-Y."/>
            <person name="Chang Q."/>
            <person name="Ding S."/>
            <person name="Wang X."/>
            <person name="Zhu J."/>
            <person name="Ruan X."/>
            <person name="Zhao L."/>
            <person name="Wei J."/>
            <person name="Que T."/>
            <person name="Du C."/>
            <person name="Cheng J."/>
            <person name="Dai P."/>
            <person name="Han X."/>
            <person name="Huang E."/>
            <person name="Gao Y."/>
            <person name="Liu J."/>
            <person name="Shao H."/>
            <person name="Ye R."/>
            <person name="Li L."/>
            <person name="Wei W."/>
            <person name="Wang X."/>
            <person name="Wang C."/>
            <person name="Huo Q."/>
            <person name="Li W."/>
            <person name="Guo W."/>
            <person name="Chen H."/>
            <person name="Chen S."/>
            <person name="Zhou L."/>
            <person name="Zhou L."/>
            <person name="Ni X."/>
            <person name="Tian J."/>
            <person name="Zhou Y."/>
            <person name="Sheng Y."/>
            <person name="Liu T."/>
            <person name="Pan Y."/>
            <person name="Xia L."/>
            <person name="Li J."/>
            <person name="Zhao F."/>
            <person name="Cao W."/>
        </authorList>
    </citation>
    <scope>NUCLEOTIDE SEQUENCE</scope>
    <source>
        <strain evidence="2">Rsan-2018</strain>
        <tissue evidence="2">Larvae</tissue>
    </source>
</reference>
<dbReference type="InterPro" id="IPR032675">
    <property type="entry name" value="LRR_dom_sf"/>
</dbReference>
<feature type="signal peptide" evidence="1">
    <location>
        <begin position="1"/>
        <end position="19"/>
    </location>
</feature>
<proteinExistence type="predicted"/>
<name>A0A9D4SSG0_RHISA</name>
<dbReference type="PANTHER" id="PTHR47679:SF2">
    <property type="entry name" value="C-TERMINAL OF ROC (COR) DOMAIN-CONTAINING PROTEIN"/>
    <property type="match status" value="1"/>
</dbReference>
<gene>
    <name evidence="2" type="ORF">HPB52_009194</name>
</gene>
<dbReference type="VEuPathDB" id="VectorBase:RSAN_055479"/>
<comment type="caution">
    <text evidence="2">The sequence shown here is derived from an EMBL/GenBank/DDBJ whole genome shotgun (WGS) entry which is preliminary data.</text>
</comment>
<dbReference type="Proteomes" id="UP000821837">
    <property type="component" value="Unassembled WGS sequence"/>
</dbReference>
<protein>
    <recommendedName>
        <fullName evidence="4">Nlr family card domain protein</fullName>
    </recommendedName>
</protein>
<accession>A0A9D4SSG0</accession>
<evidence type="ECO:0000313" key="3">
    <source>
        <dbReference type="Proteomes" id="UP000821837"/>
    </source>
</evidence>
<keyword evidence="1" id="KW-0732">Signal</keyword>
<dbReference type="SUPFAM" id="SSF52047">
    <property type="entry name" value="RNI-like"/>
    <property type="match status" value="2"/>
</dbReference>
<evidence type="ECO:0008006" key="4">
    <source>
        <dbReference type="Google" id="ProtNLM"/>
    </source>
</evidence>
<dbReference type="AlphaFoldDB" id="A0A9D4SSG0"/>
<dbReference type="EMBL" id="JABSTV010001253">
    <property type="protein sequence ID" value="KAH7943538.1"/>
    <property type="molecule type" value="Genomic_DNA"/>
</dbReference>